<accession>A0A5Q0HCN1</accession>
<dbReference type="Proteomes" id="UP000325787">
    <property type="component" value="Chromosome"/>
</dbReference>
<name>A0A5Q0HCN1_SACSY</name>
<reference evidence="2" key="1">
    <citation type="journal article" date="2021" name="Curr. Microbiol.">
        <title>Complete genome of nocamycin-producing strain Saccharothrix syringae NRRL B-16468 reveals the biosynthetic potential for secondary metabolites.</title>
        <authorList>
            <person name="Mo X."/>
            <person name="Yang S."/>
        </authorList>
    </citation>
    <scope>NUCLEOTIDE SEQUENCE [LARGE SCALE GENOMIC DNA]</scope>
    <source>
        <strain evidence="2">ATCC 51364 / DSM 43886 / JCM 6844 / KCTC 9398 / NBRC 14523 / NRRL B-16468 / INA 2240</strain>
    </source>
</reference>
<gene>
    <name evidence="1" type="ORF">EKG83_45425</name>
</gene>
<sequence>MAVHAFVDESRRNDTYYLGAALVDPGVLVPLRSLLRGLLLPGQRELHFQRETPQRRRLVLSRLVDSGVRVDVYRANCRKSEEWARRTCLERLVNDLLDLRAARLVLDSRTGRDHHDVRTIRDVLGRRPSESGLSYEHFDSTGDPLLWLADLAVWSHGAGGDWGRRVLPLIGSVVRLDWP</sequence>
<dbReference type="AlphaFoldDB" id="A0A5Q0HCN1"/>
<keyword evidence="2" id="KW-1185">Reference proteome</keyword>
<evidence type="ECO:0008006" key="3">
    <source>
        <dbReference type="Google" id="ProtNLM"/>
    </source>
</evidence>
<protein>
    <recommendedName>
        <fullName evidence="3">DUF3800 domain-containing protein</fullName>
    </recommendedName>
</protein>
<evidence type="ECO:0000313" key="1">
    <source>
        <dbReference type="EMBL" id="QFZ23724.1"/>
    </source>
</evidence>
<evidence type="ECO:0000313" key="2">
    <source>
        <dbReference type="Proteomes" id="UP000325787"/>
    </source>
</evidence>
<organism evidence="1 2">
    <name type="scientific">Saccharothrix syringae</name>
    <name type="common">Nocardiopsis syringae</name>
    <dbReference type="NCBI Taxonomy" id="103733"/>
    <lineage>
        <taxon>Bacteria</taxon>
        <taxon>Bacillati</taxon>
        <taxon>Actinomycetota</taxon>
        <taxon>Actinomycetes</taxon>
        <taxon>Pseudonocardiales</taxon>
        <taxon>Pseudonocardiaceae</taxon>
        <taxon>Saccharothrix</taxon>
    </lineage>
</organism>
<dbReference type="OrthoDB" id="5188615at2"/>
<dbReference type="EMBL" id="CP034550">
    <property type="protein sequence ID" value="QFZ23724.1"/>
    <property type="molecule type" value="Genomic_DNA"/>
</dbReference>
<proteinExistence type="predicted"/>
<dbReference type="KEGG" id="ssyi:EKG83_45425"/>